<dbReference type="InterPro" id="IPR050746">
    <property type="entry name" value="DAACS"/>
</dbReference>
<evidence type="ECO:0000256" key="3">
    <source>
        <dbReference type="ARBA" id="ARBA00022692"/>
    </source>
</evidence>
<dbReference type="InterPro" id="IPR018107">
    <property type="entry name" value="Na-dicarboxylate_symporter_CS"/>
</dbReference>
<gene>
    <name evidence="9" type="ORF">OFUS_LOCUS3357</name>
</gene>
<dbReference type="GO" id="GO:0015175">
    <property type="term" value="F:neutral L-amino acid transmembrane transporter activity"/>
    <property type="evidence" value="ECO:0007669"/>
    <property type="project" value="TreeGrafter"/>
</dbReference>
<comment type="subcellular location">
    <subcellularLocation>
        <location evidence="1 8">Membrane</location>
        <topology evidence="1 8">Multi-pass membrane protein</topology>
    </subcellularLocation>
</comment>
<dbReference type="SUPFAM" id="SSF118215">
    <property type="entry name" value="Proton glutamate symport protein"/>
    <property type="match status" value="1"/>
</dbReference>
<dbReference type="PANTHER" id="PTHR11958:SF63">
    <property type="entry name" value="AMINO ACID TRANSPORTER"/>
    <property type="match status" value="1"/>
</dbReference>
<proteinExistence type="inferred from homology"/>
<evidence type="ECO:0000256" key="6">
    <source>
        <dbReference type="ARBA" id="ARBA00023136"/>
    </source>
</evidence>
<keyword evidence="5 8" id="KW-1133">Transmembrane helix</keyword>
<name>A0A8J1XP20_OWEFU</name>
<dbReference type="GO" id="GO:0015501">
    <property type="term" value="F:glutamate:sodium symporter activity"/>
    <property type="evidence" value="ECO:0007669"/>
    <property type="project" value="TreeGrafter"/>
</dbReference>
<dbReference type="EMBL" id="CAIIXF020000001">
    <property type="protein sequence ID" value="CAH1776152.1"/>
    <property type="molecule type" value="Genomic_DNA"/>
</dbReference>
<dbReference type="PANTHER" id="PTHR11958">
    <property type="entry name" value="SODIUM/DICARBOXYLATE SYMPORTER-RELATED"/>
    <property type="match status" value="1"/>
</dbReference>
<dbReference type="Pfam" id="PF00375">
    <property type="entry name" value="SDF"/>
    <property type="match status" value="1"/>
</dbReference>
<protein>
    <recommendedName>
        <fullName evidence="8">Amino acid transporter</fullName>
    </recommendedName>
</protein>
<keyword evidence="3 8" id="KW-0812">Transmembrane</keyword>
<dbReference type="GO" id="GO:0005313">
    <property type="term" value="F:L-glutamate transmembrane transporter activity"/>
    <property type="evidence" value="ECO:0007669"/>
    <property type="project" value="TreeGrafter"/>
</dbReference>
<keyword evidence="6 8" id="KW-0472">Membrane</keyword>
<comment type="similarity">
    <text evidence="8">Belongs to the dicarboxylate/amino acid:cation symporter (DAACS) (TC 2.A.23) family.</text>
</comment>
<dbReference type="InterPro" id="IPR036458">
    <property type="entry name" value="Na:dicarbo_symporter_sf"/>
</dbReference>
<evidence type="ECO:0000256" key="1">
    <source>
        <dbReference type="ARBA" id="ARBA00004141"/>
    </source>
</evidence>
<dbReference type="Proteomes" id="UP000749559">
    <property type="component" value="Unassembled WGS sequence"/>
</dbReference>
<dbReference type="PROSITE" id="PS00714">
    <property type="entry name" value="NA_DICARBOXYL_SYMP_2"/>
    <property type="match status" value="1"/>
</dbReference>
<dbReference type="OrthoDB" id="5877963at2759"/>
<dbReference type="GO" id="GO:0005886">
    <property type="term" value="C:plasma membrane"/>
    <property type="evidence" value="ECO:0007669"/>
    <property type="project" value="TreeGrafter"/>
</dbReference>
<dbReference type="Gene3D" id="1.10.3860.10">
    <property type="entry name" value="Sodium:dicarboxylate symporter"/>
    <property type="match status" value="1"/>
</dbReference>
<dbReference type="PRINTS" id="PR00173">
    <property type="entry name" value="EDTRNSPORT"/>
</dbReference>
<reference evidence="9" key="1">
    <citation type="submission" date="2022-03" db="EMBL/GenBank/DDBJ databases">
        <authorList>
            <person name="Martin C."/>
        </authorList>
    </citation>
    <scope>NUCLEOTIDE SEQUENCE</scope>
</reference>
<feature type="transmembrane region" description="Helical" evidence="8">
    <location>
        <begin position="283"/>
        <end position="304"/>
    </location>
</feature>
<dbReference type="PROSITE" id="PS00713">
    <property type="entry name" value="NA_DICARBOXYL_SYMP_1"/>
    <property type="match status" value="1"/>
</dbReference>
<feature type="transmembrane region" description="Helical" evidence="8">
    <location>
        <begin position="244"/>
        <end position="262"/>
    </location>
</feature>
<evidence type="ECO:0000256" key="8">
    <source>
        <dbReference type="RuleBase" id="RU361216"/>
    </source>
</evidence>
<evidence type="ECO:0000313" key="10">
    <source>
        <dbReference type="Proteomes" id="UP000749559"/>
    </source>
</evidence>
<evidence type="ECO:0000256" key="7">
    <source>
        <dbReference type="ARBA" id="ARBA00023180"/>
    </source>
</evidence>
<feature type="transmembrane region" description="Helical" evidence="8">
    <location>
        <begin position="316"/>
        <end position="343"/>
    </location>
</feature>
<comment type="caution">
    <text evidence="9">The sequence shown here is derived from an EMBL/GenBank/DDBJ whole genome shotgun (WGS) entry which is preliminary data.</text>
</comment>
<keyword evidence="10" id="KW-1185">Reference proteome</keyword>
<organism evidence="9 10">
    <name type="scientific">Owenia fusiformis</name>
    <name type="common">Polychaete worm</name>
    <dbReference type="NCBI Taxonomy" id="6347"/>
    <lineage>
        <taxon>Eukaryota</taxon>
        <taxon>Metazoa</taxon>
        <taxon>Spiralia</taxon>
        <taxon>Lophotrochozoa</taxon>
        <taxon>Annelida</taxon>
        <taxon>Polychaeta</taxon>
        <taxon>Sedentaria</taxon>
        <taxon>Canalipalpata</taxon>
        <taxon>Sabellida</taxon>
        <taxon>Oweniida</taxon>
        <taxon>Oweniidae</taxon>
        <taxon>Owenia</taxon>
    </lineage>
</organism>
<sequence>MEDHYVDHKKAPIPHDADDDDEVIGDPEMNFQDHKGCCGMSNKKESIVFVVCMLIGMLVGIGMGIGLRYANLTDKQIHYFQFPGEMFLRMLKMMILPLIMSSLIFGMANLKAAGWIGARTILYYMSTTIIAVVIGIILVVIIQPGYKGSEKLAKANRGEPVEPIDSLLDLIRNCFPDNILESTFRSTQSVYPPEIYNVAPPQSMNETFMNTTMAPNTTTPRPSYQLPDFSKSVPKVKKSERMNVLGIIVFCIIFGLCLGRLPDNEGMPLIRVFRSFNYAIMKMVMGIMWCAPIGIMFIIAHKIVSMKNPIQTLTQLGYYMMTVMVGLFAHGFIVLPIILLIFARYNPLKFVLKMSPALMNAFSTASSSATLPLTMRCLENNCKVDKRITGFVLPVGATINMDGTALYEAVAAIFIAQVNNIPLDPGQYVTISLTATAASIGAAGIPEAGLITMAIVLQAVGLPVDDIGLIFAIDWFLDRCRTTINVWGDSVGAMIVAQRSRKELMKHDEMMNDAYRPPRSNGDAIINAAYEPDAAAPHTRL</sequence>
<feature type="transmembrane region" description="Helical" evidence="8">
    <location>
        <begin position="122"/>
        <end position="142"/>
    </location>
</feature>
<evidence type="ECO:0000256" key="4">
    <source>
        <dbReference type="ARBA" id="ARBA00022847"/>
    </source>
</evidence>
<dbReference type="InterPro" id="IPR001991">
    <property type="entry name" value="Na-dicarboxylate_symporter"/>
</dbReference>
<keyword evidence="7" id="KW-0325">Glycoprotein</keyword>
<dbReference type="AlphaFoldDB" id="A0A8J1XP20"/>
<keyword evidence="2 8" id="KW-0813">Transport</keyword>
<feature type="transmembrane region" description="Helical" evidence="8">
    <location>
        <begin position="47"/>
        <end position="70"/>
    </location>
</feature>
<evidence type="ECO:0000256" key="2">
    <source>
        <dbReference type="ARBA" id="ARBA00022448"/>
    </source>
</evidence>
<keyword evidence="4 8" id="KW-0769">Symport</keyword>
<evidence type="ECO:0000256" key="5">
    <source>
        <dbReference type="ARBA" id="ARBA00022989"/>
    </source>
</evidence>
<feature type="transmembrane region" description="Helical" evidence="8">
    <location>
        <begin position="90"/>
        <end position="110"/>
    </location>
</feature>
<accession>A0A8J1XP20</accession>
<evidence type="ECO:0000313" key="9">
    <source>
        <dbReference type="EMBL" id="CAH1776152.1"/>
    </source>
</evidence>